<dbReference type="PANTHER" id="PTHR23196:SF34">
    <property type="entry name" value="MEDIATOR OF DNA DAMAGE CHECKPOINT PROTEIN 1"/>
    <property type="match status" value="1"/>
</dbReference>
<evidence type="ECO:0000313" key="8">
    <source>
        <dbReference type="EMBL" id="CAL1610862.1"/>
    </source>
</evidence>
<keyword evidence="2" id="KW-0597">Phosphoprotein</keyword>
<feature type="region of interest" description="Disordered" evidence="6">
    <location>
        <begin position="724"/>
        <end position="744"/>
    </location>
</feature>
<feature type="compositionally biased region" description="Basic and acidic residues" evidence="6">
    <location>
        <begin position="416"/>
        <end position="435"/>
    </location>
</feature>
<sequence length="744" mass="83361">MKAGRGRTNENEEVFEEVSGEPTKRQIRGKGKGVQVSKGRRTRAKVETEEEEENKIADKLQKEKEEKEVRGTMERLERERIEQEEMAARFQKERDEKERVRLEKEQETKRLEKERVERENKELASKQQKEKEAEERVEKERQATELMEKEEKRQKEEKERLERENMAQEEKEKAEKDRLEVARKQKEKLQKQDKAEQLDKGKQNEEGPRRGRRTGRRTIAVPDSTAVDEDDVPARRTRSRSNSSNSVNSEISVSSNVSQTSRGRGRGRGGRKTEVQVQKTVSRGRRRTAAAPEVYAPSPPRTLSRSNSSISLSSELSVSSISSTSRNRGGRAGKKADIERAKEQASSQTVMPRGRKSTRICPDTNKDKGDNVEPPVSTRGKRGAKENSTKCNESQGEDPSTSRAEKRGGRTNQAQTKKELDGRRLETNDNEKDTKNAAARNTPTRKSMKVTQEETKSTKPKGRGRASVLAKTPDERSDSGSSGNNSMDLEQPQTPRSSVSRKRSSADSESDVFPKTPRSCTASPSTGRSRTPTQPYRVLFTGMVDEDGERVLTRLGGTIAKDVVVMNCLVTDKVRRTVKFLCAVAKGIPIVTSQWLEKSGKAGTLLLPSSYLVKDREQENKFDFNLQESLRVASNQPFLKGYEIHVTKSVKPEPVHMKDIISCSGAVFLPKMPSSYKPNTVVVSCEEDWSLCAPAVSCGLPIVTSEFILTGILQQKLDLDSHKLSGPVPAPTTAAVRGRGRKKP</sequence>
<evidence type="ECO:0000256" key="6">
    <source>
        <dbReference type="SAM" id="MobiDB-lite"/>
    </source>
</evidence>
<feature type="compositionally biased region" description="Basic and acidic residues" evidence="6">
    <location>
        <begin position="54"/>
        <end position="209"/>
    </location>
</feature>
<keyword evidence="3" id="KW-0227">DNA damage</keyword>
<keyword evidence="4" id="KW-0234">DNA repair</keyword>
<comment type="subcellular location">
    <subcellularLocation>
        <location evidence="1">Nucleus</location>
    </subcellularLocation>
</comment>
<feature type="domain" description="BRCT" evidence="7">
    <location>
        <begin position="535"/>
        <end position="613"/>
    </location>
</feature>
<feature type="region of interest" description="Disordered" evidence="6">
    <location>
        <begin position="1"/>
        <end position="536"/>
    </location>
</feature>
<dbReference type="InterPro" id="IPR051579">
    <property type="entry name" value="DDR_Transcriptional_Reg"/>
</dbReference>
<dbReference type="Gene3D" id="3.40.50.10190">
    <property type="entry name" value="BRCT domain"/>
    <property type="match status" value="2"/>
</dbReference>
<dbReference type="CDD" id="cd18441">
    <property type="entry name" value="BRCT_MDC1_rpt2"/>
    <property type="match status" value="1"/>
</dbReference>
<dbReference type="PROSITE" id="PS50172">
    <property type="entry name" value="BRCT"/>
    <property type="match status" value="1"/>
</dbReference>
<reference evidence="8 9" key="1">
    <citation type="submission" date="2024-04" db="EMBL/GenBank/DDBJ databases">
        <authorList>
            <person name="Waldvogel A.-M."/>
            <person name="Schoenle A."/>
        </authorList>
    </citation>
    <scope>NUCLEOTIDE SEQUENCE [LARGE SCALE GENOMIC DNA]</scope>
</reference>
<dbReference type="GO" id="GO:0006281">
    <property type="term" value="P:DNA repair"/>
    <property type="evidence" value="ECO:0007669"/>
    <property type="project" value="UniProtKB-KW"/>
</dbReference>
<feature type="compositionally biased region" description="Low complexity" evidence="6">
    <location>
        <begin position="301"/>
        <end position="327"/>
    </location>
</feature>
<dbReference type="PANTHER" id="PTHR23196">
    <property type="entry name" value="PAX TRANSCRIPTION ACTIVATION DOMAIN INTERACTING PROTEIN"/>
    <property type="match status" value="1"/>
</dbReference>
<evidence type="ECO:0000259" key="7">
    <source>
        <dbReference type="PROSITE" id="PS50172"/>
    </source>
</evidence>
<evidence type="ECO:0000256" key="5">
    <source>
        <dbReference type="ARBA" id="ARBA00023242"/>
    </source>
</evidence>
<feature type="compositionally biased region" description="Low complexity" evidence="6">
    <location>
        <begin position="240"/>
        <end position="262"/>
    </location>
</feature>
<keyword evidence="9" id="KW-1185">Reference proteome</keyword>
<evidence type="ECO:0000256" key="4">
    <source>
        <dbReference type="ARBA" id="ARBA00023204"/>
    </source>
</evidence>
<dbReference type="CDD" id="cd17744">
    <property type="entry name" value="BRCT_MDC1_rpt1"/>
    <property type="match status" value="1"/>
</dbReference>
<proteinExistence type="predicted"/>
<evidence type="ECO:0000256" key="1">
    <source>
        <dbReference type="ARBA" id="ARBA00004123"/>
    </source>
</evidence>
<dbReference type="GO" id="GO:0005634">
    <property type="term" value="C:nucleus"/>
    <property type="evidence" value="ECO:0007669"/>
    <property type="project" value="UniProtKB-SubCell"/>
</dbReference>
<feature type="compositionally biased region" description="Polar residues" evidence="6">
    <location>
        <begin position="518"/>
        <end position="534"/>
    </location>
</feature>
<dbReference type="InterPro" id="IPR001357">
    <property type="entry name" value="BRCT_dom"/>
</dbReference>
<dbReference type="SUPFAM" id="SSF52113">
    <property type="entry name" value="BRCT domain"/>
    <property type="match status" value="2"/>
</dbReference>
<feature type="compositionally biased region" description="Polar residues" evidence="6">
    <location>
        <begin position="389"/>
        <end position="402"/>
    </location>
</feature>
<dbReference type="EMBL" id="OZ035829">
    <property type="protein sequence ID" value="CAL1610862.1"/>
    <property type="molecule type" value="Genomic_DNA"/>
</dbReference>
<keyword evidence="5" id="KW-0539">Nucleus</keyword>
<organism evidence="8 9">
    <name type="scientific">Knipowitschia caucasica</name>
    <name type="common">Caucasian dwarf goby</name>
    <name type="synonym">Pomatoschistus caucasicus</name>
    <dbReference type="NCBI Taxonomy" id="637954"/>
    <lineage>
        <taxon>Eukaryota</taxon>
        <taxon>Metazoa</taxon>
        <taxon>Chordata</taxon>
        <taxon>Craniata</taxon>
        <taxon>Vertebrata</taxon>
        <taxon>Euteleostomi</taxon>
        <taxon>Actinopterygii</taxon>
        <taxon>Neopterygii</taxon>
        <taxon>Teleostei</taxon>
        <taxon>Neoteleostei</taxon>
        <taxon>Acanthomorphata</taxon>
        <taxon>Gobiaria</taxon>
        <taxon>Gobiiformes</taxon>
        <taxon>Gobioidei</taxon>
        <taxon>Gobiidae</taxon>
        <taxon>Gobiinae</taxon>
        <taxon>Knipowitschia</taxon>
    </lineage>
</organism>
<gene>
    <name evidence="8" type="ORF">KC01_LOCUS37393</name>
</gene>
<dbReference type="InterPro" id="IPR036420">
    <property type="entry name" value="BRCT_dom_sf"/>
</dbReference>
<dbReference type="Proteomes" id="UP001497482">
    <property type="component" value="Chromosome 7"/>
</dbReference>
<accession>A0AAV2MBW5</accession>
<dbReference type="AlphaFoldDB" id="A0AAV2MBW5"/>
<name>A0AAV2MBW5_KNICA</name>
<evidence type="ECO:0000256" key="3">
    <source>
        <dbReference type="ARBA" id="ARBA00022763"/>
    </source>
</evidence>
<feature type="compositionally biased region" description="Low complexity" evidence="6">
    <location>
        <begin position="479"/>
        <end position="488"/>
    </location>
</feature>
<dbReference type="SMART" id="SM00292">
    <property type="entry name" value="BRCT"/>
    <property type="match status" value="2"/>
</dbReference>
<evidence type="ECO:0000313" key="9">
    <source>
        <dbReference type="Proteomes" id="UP001497482"/>
    </source>
</evidence>
<dbReference type="Pfam" id="PF16770">
    <property type="entry name" value="RTT107_BRCT_5"/>
    <property type="match status" value="1"/>
</dbReference>
<feature type="compositionally biased region" description="Basic and acidic residues" evidence="6">
    <location>
        <begin position="334"/>
        <end position="343"/>
    </location>
</feature>
<dbReference type="Pfam" id="PF16589">
    <property type="entry name" value="BRCT_2"/>
    <property type="match status" value="1"/>
</dbReference>
<evidence type="ECO:0000256" key="2">
    <source>
        <dbReference type="ARBA" id="ARBA00022553"/>
    </source>
</evidence>
<protein>
    <recommendedName>
        <fullName evidence="7">BRCT domain-containing protein</fullName>
    </recommendedName>
</protein>